<evidence type="ECO:0000256" key="5">
    <source>
        <dbReference type="ARBA" id="ARBA00022989"/>
    </source>
</evidence>
<dbReference type="GO" id="GO:0055085">
    <property type="term" value="P:transmembrane transport"/>
    <property type="evidence" value="ECO:0007669"/>
    <property type="project" value="InterPro"/>
</dbReference>
<dbReference type="GO" id="GO:0005886">
    <property type="term" value="C:plasma membrane"/>
    <property type="evidence" value="ECO:0007669"/>
    <property type="project" value="UniProtKB-SubCell"/>
</dbReference>
<evidence type="ECO:0000256" key="4">
    <source>
        <dbReference type="ARBA" id="ARBA00022692"/>
    </source>
</evidence>
<dbReference type="Proteomes" id="UP000245845">
    <property type="component" value="Unassembled WGS sequence"/>
</dbReference>
<accession>A0A2Y9BHZ8</accession>
<dbReference type="OrthoDB" id="42781at2"/>
<keyword evidence="6 7" id="KW-0472">Membrane</keyword>
<dbReference type="PROSITE" id="PS50928">
    <property type="entry name" value="ABC_TM1"/>
    <property type="match status" value="1"/>
</dbReference>
<dbReference type="Gene3D" id="1.10.3720.10">
    <property type="entry name" value="MetI-like"/>
    <property type="match status" value="1"/>
</dbReference>
<name>A0A2Y9BHZ8_9FIRM</name>
<feature type="transmembrane region" description="Helical" evidence="7">
    <location>
        <begin position="264"/>
        <end position="284"/>
    </location>
</feature>
<dbReference type="EMBL" id="QGDL01000011">
    <property type="protein sequence ID" value="PWJ27704.1"/>
    <property type="molecule type" value="Genomic_DNA"/>
</dbReference>
<dbReference type="InterPro" id="IPR035906">
    <property type="entry name" value="MetI-like_sf"/>
</dbReference>
<feature type="transmembrane region" description="Helical" evidence="7">
    <location>
        <begin position="75"/>
        <end position="97"/>
    </location>
</feature>
<organism evidence="9 10">
    <name type="scientific">Faecalicatena orotica</name>
    <dbReference type="NCBI Taxonomy" id="1544"/>
    <lineage>
        <taxon>Bacteria</taxon>
        <taxon>Bacillati</taxon>
        <taxon>Bacillota</taxon>
        <taxon>Clostridia</taxon>
        <taxon>Lachnospirales</taxon>
        <taxon>Lachnospiraceae</taxon>
        <taxon>Faecalicatena</taxon>
    </lineage>
</organism>
<evidence type="ECO:0000256" key="1">
    <source>
        <dbReference type="ARBA" id="ARBA00004651"/>
    </source>
</evidence>
<gene>
    <name evidence="9" type="ORF">A8806_111141</name>
</gene>
<dbReference type="RefSeq" id="WP_109732514.1">
    <property type="nucleotide sequence ID" value="NZ_BAAACK010000005.1"/>
</dbReference>
<evidence type="ECO:0000256" key="7">
    <source>
        <dbReference type="RuleBase" id="RU363032"/>
    </source>
</evidence>
<dbReference type="PANTHER" id="PTHR30193:SF37">
    <property type="entry name" value="INNER MEMBRANE ABC TRANSPORTER PERMEASE PROTEIN YCJO"/>
    <property type="match status" value="1"/>
</dbReference>
<reference evidence="9 10" key="1">
    <citation type="submission" date="2018-05" db="EMBL/GenBank/DDBJ databases">
        <title>The Hungate 1000. A catalogue of reference genomes from the rumen microbiome.</title>
        <authorList>
            <person name="Kelly W."/>
        </authorList>
    </citation>
    <scope>NUCLEOTIDE SEQUENCE [LARGE SCALE GENOMIC DNA]</scope>
    <source>
        <strain evidence="9 10">NLAE-zl-C242</strain>
    </source>
</reference>
<dbReference type="SUPFAM" id="SSF161098">
    <property type="entry name" value="MetI-like"/>
    <property type="match status" value="1"/>
</dbReference>
<dbReference type="AlphaFoldDB" id="A0A2Y9BHZ8"/>
<keyword evidence="4 7" id="KW-0812">Transmembrane</keyword>
<evidence type="ECO:0000259" key="8">
    <source>
        <dbReference type="PROSITE" id="PS50928"/>
    </source>
</evidence>
<keyword evidence="5 7" id="KW-1133">Transmembrane helix</keyword>
<evidence type="ECO:0000256" key="2">
    <source>
        <dbReference type="ARBA" id="ARBA00022448"/>
    </source>
</evidence>
<dbReference type="CDD" id="cd06261">
    <property type="entry name" value="TM_PBP2"/>
    <property type="match status" value="1"/>
</dbReference>
<evidence type="ECO:0000313" key="10">
    <source>
        <dbReference type="Proteomes" id="UP000245845"/>
    </source>
</evidence>
<feature type="transmembrane region" description="Helical" evidence="7">
    <location>
        <begin position="12"/>
        <end position="41"/>
    </location>
</feature>
<feature type="transmembrane region" description="Helical" evidence="7">
    <location>
        <begin position="162"/>
        <end position="183"/>
    </location>
</feature>
<dbReference type="PANTHER" id="PTHR30193">
    <property type="entry name" value="ABC TRANSPORTER PERMEASE PROTEIN"/>
    <property type="match status" value="1"/>
</dbReference>
<dbReference type="InterPro" id="IPR000515">
    <property type="entry name" value="MetI-like"/>
</dbReference>
<dbReference type="InterPro" id="IPR051393">
    <property type="entry name" value="ABC_transporter_permease"/>
</dbReference>
<feature type="domain" description="ABC transmembrane type-1" evidence="8">
    <location>
        <begin position="72"/>
        <end position="285"/>
    </location>
</feature>
<proteinExistence type="inferred from homology"/>
<comment type="similarity">
    <text evidence="7">Belongs to the binding-protein-dependent transport system permease family.</text>
</comment>
<keyword evidence="2 7" id="KW-0813">Transport</keyword>
<comment type="subcellular location">
    <subcellularLocation>
        <location evidence="1 7">Cell membrane</location>
        <topology evidence="1 7">Multi-pass membrane protein</topology>
    </subcellularLocation>
</comment>
<sequence>MIKVKNNKMRMTLALFLLPALLIYILFQIVPLIGAVFFSFMEWNGIGGSALQFVGVKNYIGAFQNPDFILSLKNMFKMVVFSVLFHTPIALVMAAVINTKCKGYRIFKALFFVPTVFPLTAVGLMWYFVFMPTGVFNSFLKVIGLGGVAQAWLVNPATAMNTIVFVNIWAGVGYYMVILLAGLTTISEDVYEAAAIDGANKLQCFFQITVPMLKPTIAMCILMDIIGSVKVFDLVFAMTGGGPNGLTNLPTTLMYNEAFKYSHYGLGSAIGIIIMVICLAGTMLSNKLTSKKNDE</sequence>
<evidence type="ECO:0000313" key="9">
    <source>
        <dbReference type="EMBL" id="PWJ27704.1"/>
    </source>
</evidence>
<keyword evidence="3" id="KW-1003">Cell membrane</keyword>
<evidence type="ECO:0000256" key="3">
    <source>
        <dbReference type="ARBA" id="ARBA00022475"/>
    </source>
</evidence>
<dbReference type="Pfam" id="PF00528">
    <property type="entry name" value="BPD_transp_1"/>
    <property type="match status" value="1"/>
</dbReference>
<evidence type="ECO:0000256" key="6">
    <source>
        <dbReference type="ARBA" id="ARBA00023136"/>
    </source>
</evidence>
<feature type="transmembrane region" description="Helical" evidence="7">
    <location>
        <begin position="109"/>
        <end position="129"/>
    </location>
</feature>
<keyword evidence="10" id="KW-1185">Reference proteome</keyword>
<comment type="caution">
    <text evidence="9">The sequence shown here is derived from an EMBL/GenBank/DDBJ whole genome shotgun (WGS) entry which is preliminary data.</text>
</comment>
<protein>
    <submittedName>
        <fullName evidence="9">Carbohydrate ABC transporter membrane protein 1 (CUT1 family)</fullName>
    </submittedName>
</protein>